<evidence type="ECO:0000313" key="4">
    <source>
        <dbReference type="Proteomes" id="UP000245119"/>
    </source>
</evidence>
<feature type="transmembrane region" description="Helical" evidence="2">
    <location>
        <begin position="80"/>
        <end position="101"/>
    </location>
</feature>
<protein>
    <submittedName>
        <fullName evidence="3">Uncharacterized protein</fullName>
    </submittedName>
</protein>
<dbReference type="EMBL" id="PZQS01000001">
    <property type="protein sequence ID" value="PVD39491.1"/>
    <property type="molecule type" value="Genomic_DNA"/>
</dbReference>
<keyword evidence="4" id="KW-1185">Reference proteome</keyword>
<feature type="compositionally biased region" description="Polar residues" evidence="1">
    <location>
        <begin position="165"/>
        <end position="188"/>
    </location>
</feature>
<evidence type="ECO:0000256" key="2">
    <source>
        <dbReference type="SAM" id="Phobius"/>
    </source>
</evidence>
<keyword evidence="2" id="KW-0812">Transmembrane</keyword>
<evidence type="ECO:0000256" key="1">
    <source>
        <dbReference type="SAM" id="MobiDB-lite"/>
    </source>
</evidence>
<dbReference type="Proteomes" id="UP000245119">
    <property type="component" value="Linkage Group LG1"/>
</dbReference>
<gene>
    <name evidence="3" type="ORF">C0Q70_02125</name>
</gene>
<feature type="transmembrane region" description="Helical" evidence="2">
    <location>
        <begin position="12"/>
        <end position="35"/>
    </location>
</feature>
<reference evidence="3 4" key="1">
    <citation type="submission" date="2018-04" db="EMBL/GenBank/DDBJ databases">
        <title>The genome of golden apple snail Pomacea canaliculata provides insight into stress tolerance and invasive adaptation.</title>
        <authorList>
            <person name="Liu C."/>
            <person name="Liu B."/>
            <person name="Ren Y."/>
            <person name="Zhang Y."/>
            <person name="Wang H."/>
            <person name="Li S."/>
            <person name="Jiang F."/>
            <person name="Yin L."/>
            <person name="Zhang G."/>
            <person name="Qian W."/>
            <person name="Fan W."/>
        </authorList>
    </citation>
    <scope>NUCLEOTIDE SEQUENCE [LARGE SCALE GENOMIC DNA]</scope>
    <source>
        <strain evidence="3">SZHN2017</strain>
        <tissue evidence="3">Muscle</tissue>
    </source>
</reference>
<feature type="region of interest" description="Disordered" evidence="1">
    <location>
        <begin position="220"/>
        <end position="253"/>
    </location>
</feature>
<proteinExistence type="predicted"/>
<organism evidence="3 4">
    <name type="scientific">Pomacea canaliculata</name>
    <name type="common">Golden apple snail</name>
    <dbReference type="NCBI Taxonomy" id="400727"/>
    <lineage>
        <taxon>Eukaryota</taxon>
        <taxon>Metazoa</taxon>
        <taxon>Spiralia</taxon>
        <taxon>Lophotrochozoa</taxon>
        <taxon>Mollusca</taxon>
        <taxon>Gastropoda</taxon>
        <taxon>Caenogastropoda</taxon>
        <taxon>Architaenioglossa</taxon>
        <taxon>Ampullarioidea</taxon>
        <taxon>Ampullariidae</taxon>
        <taxon>Pomacea</taxon>
    </lineage>
</organism>
<keyword evidence="2" id="KW-0472">Membrane</keyword>
<dbReference type="AlphaFoldDB" id="A0A2T7Q1F0"/>
<name>A0A2T7Q1F0_POMCA</name>
<feature type="compositionally biased region" description="Basic and acidic residues" evidence="1">
    <location>
        <begin position="232"/>
        <end position="243"/>
    </location>
</feature>
<feature type="region of interest" description="Disordered" evidence="1">
    <location>
        <begin position="115"/>
        <end position="190"/>
    </location>
</feature>
<feature type="compositionally biased region" description="Polar residues" evidence="1">
    <location>
        <begin position="115"/>
        <end position="125"/>
    </location>
</feature>
<sequence length="253" mass="27317">MGRCSSVPTAYVVAMVMLMASFALALAGVASPLWWESWPTPRVRLRWGLWQCAPSDAKTKCDSFTGGNGGVWRVIQCLQVAAVVLLFSAGVSAVLAVCVWMRTRHDGARTSTAVASITGGSSRSSAAPGEGCPAAVASPTNQNDANDFRSQRKSAKRGVRVPGQRENNSQGLSPNDSNQHAALQTSVSGPYVRFREDTMDERVAGPCAMENDQSRLLQSRLSSGRRLSRSVTPRENRRLDRTATRTANRHLVL</sequence>
<accession>A0A2T7Q1F0</accession>
<evidence type="ECO:0000313" key="3">
    <source>
        <dbReference type="EMBL" id="PVD39491.1"/>
    </source>
</evidence>
<comment type="caution">
    <text evidence="3">The sequence shown here is derived from an EMBL/GenBank/DDBJ whole genome shotgun (WGS) entry which is preliminary data.</text>
</comment>
<keyword evidence="2" id="KW-1133">Transmembrane helix</keyword>